<gene>
    <name evidence="2" type="ORF">LCGC14_1988830</name>
</gene>
<evidence type="ECO:0000256" key="1">
    <source>
        <dbReference type="SAM" id="Phobius"/>
    </source>
</evidence>
<feature type="transmembrane region" description="Helical" evidence="1">
    <location>
        <begin position="57"/>
        <end position="76"/>
    </location>
</feature>
<organism evidence="2">
    <name type="scientific">marine sediment metagenome</name>
    <dbReference type="NCBI Taxonomy" id="412755"/>
    <lineage>
        <taxon>unclassified sequences</taxon>
        <taxon>metagenomes</taxon>
        <taxon>ecological metagenomes</taxon>
    </lineage>
</organism>
<comment type="caution">
    <text evidence="2">The sequence shown here is derived from an EMBL/GenBank/DDBJ whole genome shotgun (WGS) entry which is preliminary data.</text>
</comment>
<name>A0A0F9F6H3_9ZZZZ</name>
<protein>
    <submittedName>
        <fullName evidence="2">Uncharacterized protein</fullName>
    </submittedName>
</protein>
<reference evidence="2" key="1">
    <citation type="journal article" date="2015" name="Nature">
        <title>Complex archaea that bridge the gap between prokaryotes and eukaryotes.</title>
        <authorList>
            <person name="Spang A."/>
            <person name="Saw J.H."/>
            <person name="Jorgensen S.L."/>
            <person name="Zaremba-Niedzwiedzka K."/>
            <person name="Martijn J."/>
            <person name="Lind A.E."/>
            <person name="van Eijk R."/>
            <person name="Schleper C."/>
            <person name="Guy L."/>
            <person name="Ettema T.J."/>
        </authorList>
    </citation>
    <scope>NUCLEOTIDE SEQUENCE</scope>
</reference>
<keyword evidence="1" id="KW-1133">Transmembrane helix</keyword>
<dbReference type="AlphaFoldDB" id="A0A0F9F6H3"/>
<feature type="non-terminal residue" evidence="2">
    <location>
        <position position="97"/>
    </location>
</feature>
<proteinExistence type="predicted"/>
<evidence type="ECO:0000313" key="2">
    <source>
        <dbReference type="EMBL" id="KKL82034.1"/>
    </source>
</evidence>
<accession>A0A0F9F6H3</accession>
<keyword evidence="1" id="KW-0812">Transmembrane</keyword>
<sequence>MDKTDTEQIGKSLAFVRDVVQRQRKLNPVSFALYVMWGVMLAGGMILIDFYPGAVGLYWVIMGTVGWTASLTFGWWGDRHYGHLGGPGDRRETLHWV</sequence>
<feature type="transmembrane region" description="Helical" evidence="1">
    <location>
        <begin position="31"/>
        <end position="51"/>
    </location>
</feature>
<dbReference type="EMBL" id="LAZR01022387">
    <property type="protein sequence ID" value="KKL82034.1"/>
    <property type="molecule type" value="Genomic_DNA"/>
</dbReference>
<keyword evidence="1" id="KW-0472">Membrane</keyword>